<comment type="caution">
    <text evidence="3">The sequence shown here is derived from an EMBL/GenBank/DDBJ whole genome shotgun (WGS) entry which is preliminary data.</text>
</comment>
<organism evidence="3 4">
    <name type="scientific">Mikania micrantha</name>
    <name type="common">bitter vine</name>
    <dbReference type="NCBI Taxonomy" id="192012"/>
    <lineage>
        <taxon>Eukaryota</taxon>
        <taxon>Viridiplantae</taxon>
        <taxon>Streptophyta</taxon>
        <taxon>Embryophyta</taxon>
        <taxon>Tracheophyta</taxon>
        <taxon>Spermatophyta</taxon>
        <taxon>Magnoliopsida</taxon>
        <taxon>eudicotyledons</taxon>
        <taxon>Gunneridae</taxon>
        <taxon>Pentapetalae</taxon>
        <taxon>asterids</taxon>
        <taxon>campanulids</taxon>
        <taxon>Asterales</taxon>
        <taxon>Asteraceae</taxon>
        <taxon>Asteroideae</taxon>
        <taxon>Heliantheae alliance</taxon>
        <taxon>Eupatorieae</taxon>
        <taxon>Mikania</taxon>
    </lineage>
</organism>
<feature type="region of interest" description="Disordered" evidence="1">
    <location>
        <begin position="41"/>
        <end position="87"/>
    </location>
</feature>
<keyword evidence="2" id="KW-0732">Signal</keyword>
<proteinExistence type="predicted"/>
<name>A0A5N6MI53_9ASTR</name>
<evidence type="ECO:0000313" key="4">
    <source>
        <dbReference type="Proteomes" id="UP000326396"/>
    </source>
</evidence>
<sequence>MKSQDNKITRRLVIIVWFKILVFRLEGERVREDNKMKFCMKSDEKDQDFPPPHPSRTATGSKSRLHVPRRNPENLRYFVPSRISENS</sequence>
<dbReference type="AlphaFoldDB" id="A0A5N6MI53"/>
<dbReference type="EMBL" id="SZYD01000015">
    <property type="protein sequence ID" value="KAD3639975.1"/>
    <property type="molecule type" value="Genomic_DNA"/>
</dbReference>
<keyword evidence="4" id="KW-1185">Reference proteome</keyword>
<dbReference type="Proteomes" id="UP000326396">
    <property type="component" value="Linkage Group LG5"/>
</dbReference>
<evidence type="ECO:0000256" key="2">
    <source>
        <dbReference type="SAM" id="SignalP"/>
    </source>
</evidence>
<reference evidence="3 4" key="1">
    <citation type="submission" date="2019-05" db="EMBL/GenBank/DDBJ databases">
        <title>Mikania micrantha, genome provides insights into the molecular mechanism of rapid growth.</title>
        <authorList>
            <person name="Liu B."/>
        </authorList>
    </citation>
    <scope>NUCLEOTIDE SEQUENCE [LARGE SCALE GENOMIC DNA]</scope>
    <source>
        <strain evidence="3">NLD-2019</strain>
        <tissue evidence="3">Leaf</tissue>
    </source>
</reference>
<evidence type="ECO:0000313" key="3">
    <source>
        <dbReference type="EMBL" id="KAD3639975.1"/>
    </source>
</evidence>
<feature type="signal peptide" evidence="2">
    <location>
        <begin position="1"/>
        <end position="27"/>
    </location>
</feature>
<protein>
    <submittedName>
        <fullName evidence="3">Uncharacterized protein</fullName>
    </submittedName>
</protein>
<evidence type="ECO:0000256" key="1">
    <source>
        <dbReference type="SAM" id="MobiDB-lite"/>
    </source>
</evidence>
<feature type="chain" id="PRO_5024284590" evidence="2">
    <location>
        <begin position="28"/>
        <end position="87"/>
    </location>
</feature>
<accession>A0A5N6MI53</accession>
<gene>
    <name evidence="3" type="ORF">E3N88_29198</name>
</gene>